<evidence type="ECO:0000256" key="1">
    <source>
        <dbReference type="SAM" id="SignalP"/>
    </source>
</evidence>
<accession>L0G5X8</accession>
<dbReference type="AlphaFoldDB" id="L0G5X8"/>
<dbReference type="InterPro" id="IPR041662">
    <property type="entry name" value="SusD-like_2"/>
</dbReference>
<dbReference type="OrthoDB" id="973072at2"/>
<gene>
    <name evidence="2" type="ordered locus">Echvi_4530</name>
</gene>
<dbReference type="PATRIC" id="fig|926556.3.peg.4788"/>
<evidence type="ECO:0000313" key="3">
    <source>
        <dbReference type="Proteomes" id="UP000010796"/>
    </source>
</evidence>
<dbReference type="Gene3D" id="1.25.40.390">
    <property type="match status" value="1"/>
</dbReference>
<dbReference type="InterPro" id="IPR011990">
    <property type="entry name" value="TPR-like_helical_dom_sf"/>
</dbReference>
<dbReference type="EMBL" id="CP003346">
    <property type="protein sequence ID" value="AGA80703.1"/>
    <property type="molecule type" value="Genomic_DNA"/>
</dbReference>
<feature type="signal peptide" evidence="1">
    <location>
        <begin position="1"/>
        <end position="24"/>
    </location>
</feature>
<dbReference type="RefSeq" id="WP_015268225.1">
    <property type="nucleotide sequence ID" value="NC_019904.1"/>
</dbReference>
<keyword evidence="3" id="KW-1185">Reference proteome</keyword>
<evidence type="ECO:0008006" key="4">
    <source>
        <dbReference type="Google" id="ProtNLM"/>
    </source>
</evidence>
<dbReference type="HOGENOM" id="CLU_025928_1_0_10"/>
<dbReference type="PROSITE" id="PS51257">
    <property type="entry name" value="PROKAR_LIPOPROTEIN"/>
    <property type="match status" value="1"/>
</dbReference>
<dbReference type="Proteomes" id="UP000010796">
    <property type="component" value="Chromosome"/>
</dbReference>
<dbReference type="SUPFAM" id="SSF48452">
    <property type="entry name" value="TPR-like"/>
    <property type="match status" value="1"/>
</dbReference>
<dbReference type="KEGG" id="evi:Echvi_4530"/>
<protein>
    <recommendedName>
        <fullName evidence="4">Starch-binding associating with outer membrane</fullName>
    </recommendedName>
</protein>
<dbReference type="eggNOG" id="COG4198">
    <property type="taxonomic scope" value="Bacteria"/>
</dbReference>
<reference evidence="3" key="1">
    <citation type="submission" date="2012-02" db="EMBL/GenBank/DDBJ databases">
        <title>The complete genome of Echinicola vietnamensis DSM 17526.</title>
        <authorList>
            <person name="Lucas S."/>
            <person name="Copeland A."/>
            <person name="Lapidus A."/>
            <person name="Glavina del Rio T."/>
            <person name="Dalin E."/>
            <person name="Tice H."/>
            <person name="Bruce D."/>
            <person name="Goodwin L."/>
            <person name="Pitluck S."/>
            <person name="Peters L."/>
            <person name="Ovchinnikova G."/>
            <person name="Teshima H."/>
            <person name="Kyrpides N."/>
            <person name="Mavromatis K."/>
            <person name="Ivanova N."/>
            <person name="Brettin T."/>
            <person name="Detter J.C."/>
            <person name="Han C."/>
            <person name="Larimer F."/>
            <person name="Land M."/>
            <person name="Hauser L."/>
            <person name="Markowitz V."/>
            <person name="Cheng J.-F."/>
            <person name="Hugenholtz P."/>
            <person name="Woyke T."/>
            <person name="Wu D."/>
            <person name="Brambilla E."/>
            <person name="Klenk H.-P."/>
            <person name="Eisen J.A."/>
        </authorList>
    </citation>
    <scope>NUCLEOTIDE SEQUENCE [LARGE SCALE GENOMIC DNA]</scope>
    <source>
        <strain evidence="3">DSM 17526 / LMG 23754 / KMM 6221</strain>
    </source>
</reference>
<proteinExistence type="predicted"/>
<name>L0G5X8_ECHVK</name>
<keyword evidence="1" id="KW-0732">Signal</keyword>
<sequence length="475" mass="53808">MKKLKLIYGAILAALLGACTSGFEQTNTNPNLISEISPGALLNEIIYNQTSNNLRNHYFVNCELMQVQLPYPKYYGGVQRYEILESTGASQWNSSYKWLKNIREMILASEQANANNYKAIGLTLKAWIYSNLTDNFGSVPFSEASQSESGILQPKYDSQEAIYTQILADLEEANQLYDHNVTMVYGTDILFGNDSRLWQKFTNSLRLRLLLRISGVDSSVYQRMVDIINDPANAPIMENLEESAVLQITGVTPNLSPWSRALDFSNQHAVGKFFIDILNELEDPRRPVYVTPAKDLDNNPVGYEGIPSGYDEQSFDYSPSYMNNEQVVAPMIAPIMSFSEVAFIKAELAQKGYLASSAEELYQQGIDAALELWTGETAPDGYFEKPLAQYDGTLERIILHKYLGLYFTDYQQWSEYRRTGFPKLPTTESMLNEGVLPSRLMYPSDQQTYNPQHYKAALEVMGGDDINFKAWWDVD</sequence>
<organism evidence="2 3">
    <name type="scientific">Echinicola vietnamensis (strain DSM 17526 / LMG 23754 / KMM 6221)</name>
    <dbReference type="NCBI Taxonomy" id="926556"/>
    <lineage>
        <taxon>Bacteria</taxon>
        <taxon>Pseudomonadati</taxon>
        <taxon>Bacteroidota</taxon>
        <taxon>Cytophagia</taxon>
        <taxon>Cytophagales</taxon>
        <taxon>Cyclobacteriaceae</taxon>
        <taxon>Echinicola</taxon>
    </lineage>
</organism>
<dbReference type="STRING" id="926556.Echvi_4530"/>
<feature type="chain" id="PRO_5003943162" description="Starch-binding associating with outer membrane" evidence="1">
    <location>
        <begin position="25"/>
        <end position="475"/>
    </location>
</feature>
<dbReference type="Pfam" id="PF12771">
    <property type="entry name" value="SusD-like_2"/>
    <property type="match status" value="1"/>
</dbReference>
<evidence type="ECO:0000313" key="2">
    <source>
        <dbReference type="EMBL" id="AGA80703.1"/>
    </source>
</evidence>